<dbReference type="OrthoDB" id="308440at2759"/>
<dbReference type="EMBL" id="HE576755">
    <property type="protein sequence ID" value="CCC69690.1"/>
    <property type="molecule type" value="Genomic_DNA"/>
</dbReference>
<feature type="domain" description="Peptidase S26" evidence="10">
    <location>
        <begin position="105"/>
        <end position="143"/>
    </location>
</feature>
<dbReference type="InterPro" id="IPR052064">
    <property type="entry name" value="Mito_IMP1_subunit"/>
</dbReference>
<keyword evidence="5" id="KW-0496">Mitochondrion</keyword>
<dbReference type="PROSITE" id="PS00501">
    <property type="entry name" value="SPASE_I_1"/>
    <property type="match status" value="1"/>
</dbReference>
<dbReference type="PRINTS" id="PR00727">
    <property type="entry name" value="LEADERPTASE"/>
</dbReference>
<reference key="2">
    <citation type="submission" date="2011-08" db="EMBL/GenBank/DDBJ databases">
        <title>Genome sequence of Naumovozyma castellii.</title>
        <authorList>
            <person name="Gordon J.L."/>
            <person name="Armisen D."/>
            <person name="Proux-Wera E."/>
            <person name="OhEigeartaigh S.S."/>
            <person name="Byrne K.P."/>
            <person name="Wolfe K.H."/>
        </authorList>
    </citation>
    <scope>NUCLEOTIDE SEQUENCE</scope>
    <source>
        <strain>Type strain:CBS 4309</strain>
    </source>
</reference>
<keyword evidence="3" id="KW-0999">Mitochondrion inner membrane</keyword>
<proteinExistence type="inferred from homology"/>
<dbReference type="InterPro" id="IPR019533">
    <property type="entry name" value="Peptidase_S26"/>
</dbReference>
<dbReference type="PROSITE" id="PS00760">
    <property type="entry name" value="SPASE_I_2"/>
    <property type="match status" value="1"/>
</dbReference>
<dbReference type="Proteomes" id="UP000001640">
    <property type="component" value="Chromosome 4"/>
</dbReference>
<evidence type="ECO:0000256" key="3">
    <source>
        <dbReference type="ARBA" id="ARBA00022792"/>
    </source>
</evidence>
<evidence type="ECO:0000256" key="1">
    <source>
        <dbReference type="ARBA" id="ARBA00004273"/>
    </source>
</evidence>
<accession>G0VDQ1</accession>
<dbReference type="Pfam" id="PF10502">
    <property type="entry name" value="Peptidase_S26"/>
    <property type="match status" value="2"/>
</dbReference>
<dbReference type="PANTHER" id="PTHR12383">
    <property type="entry name" value="PROTEASE FAMILY S26 MITOCHONDRIAL INNER MEMBRANE PROTEASE-RELATED"/>
    <property type="match status" value="1"/>
</dbReference>
<organism evidence="11 12">
    <name type="scientific">Naumovozyma castellii</name>
    <name type="common">Yeast</name>
    <name type="synonym">Saccharomyces castellii</name>
    <dbReference type="NCBI Taxonomy" id="27288"/>
    <lineage>
        <taxon>Eukaryota</taxon>
        <taxon>Fungi</taxon>
        <taxon>Dikarya</taxon>
        <taxon>Ascomycota</taxon>
        <taxon>Saccharomycotina</taxon>
        <taxon>Saccharomycetes</taxon>
        <taxon>Saccharomycetales</taxon>
        <taxon>Saccharomycetaceae</taxon>
        <taxon>Naumovozyma</taxon>
    </lineage>
</organism>
<evidence type="ECO:0000256" key="2">
    <source>
        <dbReference type="ARBA" id="ARBA00022670"/>
    </source>
</evidence>
<dbReference type="Gene3D" id="2.10.109.10">
    <property type="entry name" value="Umud Fragment, subunit A"/>
    <property type="match status" value="1"/>
</dbReference>
<dbReference type="FunCoup" id="G0VDQ1">
    <property type="interactions" value="416"/>
</dbReference>
<dbReference type="InterPro" id="IPR036286">
    <property type="entry name" value="LexA/Signal_pep-like_sf"/>
</dbReference>
<comment type="subcellular location">
    <subcellularLocation>
        <location evidence="1">Mitochondrion inner membrane</location>
    </subcellularLocation>
</comment>
<dbReference type="RefSeq" id="XP_003676053.1">
    <property type="nucleotide sequence ID" value="XM_003676005.1"/>
</dbReference>
<evidence type="ECO:0000256" key="6">
    <source>
        <dbReference type="ARBA" id="ARBA00023136"/>
    </source>
</evidence>
<dbReference type="InterPro" id="IPR019757">
    <property type="entry name" value="Pept_S26A_signal_pept_1_Lys-AS"/>
</dbReference>
<feature type="signal peptide" evidence="9">
    <location>
        <begin position="1"/>
        <end position="24"/>
    </location>
</feature>
<dbReference type="PANTHER" id="PTHR12383:SF16">
    <property type="entry name" value="MITOCHONDRIAL INNER MEMBRANE PROTEASE SUBUNIT 1"/>
    <property type="match status" value="1"/>
</dbReference>
<evidence type="ECO:0000256" key="9">
    <source>
        <dbReference type="SAM" id="SignalP"/>
    </source>
</evidence>
<dbReference type="InterPro" id="IPR000223">
    <property type="entry name" value="Pept_S26A_signal_pept_1"/>
</dbReference>
<gene>
    <name evidence="11" type="primary">NCAS0D01090</name>
    <name evidence="11" type="ordered locus">NCAS_0D01090</name>
</gene>
<dbReference type="SUPFAM" id="SSF51306">
    <property type="entry name" value="LexA/Signal peptidase"/>
    <property type="match status" value="1"/>
</dbReference>
<dbReference type="OMA" id="LCKGPSM"/>
<dbReference type="MEROPS" id="S26.002"/>
<keyword evidence="12" id="KW-1185">Reference proteome</keyword>
<name>G0VDQ1_NAUCA</name>
<sequence>MLRTIATPTTVVLRALCMLHITHTYLYEFTETKGESMLPTLSSSNDYVHVLKKYRNGTGCQMGDCIVAVKPTDPSHRVCKRITGMPGDIILVDPSHLEDGPARFEQFIQVPKGHVWVTGDNLSHSLDSRSYNVLPMALIKGKIIAANDFTEPMRGNGEKRFGMFGFRWIKNTYLND</sequence>
<dbReference type="FunFam" id="2.10.109.10:FF:000018">
    <property type="entry name" value="Mitochondrial inner membrane protease subunit"/>
    <property type="match status" value="1"/>
</dbReference>
<keyword evidence="4" id="KW-0378">Hydrolase</keyword>
<dbReference type="GeneID" id="96903298"/>
<feature type="chain" id="PRO_5003410433" description="Peptidase S26 domain-containing protein" evidence="9">
    <location>
        <begin position="25"/>
        <end position="176"/>
    </location>
</feature>
<keyword evidence="9" id="KW-0732">Signal</keyword>
<feature type="domain" description="Peptidase S26" evidence="10">
    <location>
        <begin position="11"/>
        <end position="92"/>
    </location>
</feature>
<evidence type="ECO:0000259" key="10">
    <source>
        <dbReference type="Pfam" id="PF10502"/>
    </source>
</evidence>
<dbReference type="KEGG" id="ncs:NCAS_0D01090"/>
<dbReference type="CDD" id="cd06530">
    <property type="entry name" value="S26_SPase_I"/>
    <property type="match status" value="1"/>
</dbReference>
<dbReference type="InParanoid" id="G0VDQ1"/>
<feature type="active site" evidence="8">
    <location>
        <position position="36"/>
    </location>
</feature>
<keyword evidence="2" id="KW-0645">Protease</keyword>
<dbReference type="GO" id="GO:0006465">
    <property type="term" value="P:signal peptide processing"/>
    <property type="evidence" value="ECO:0007669"/>
    <property type="project" value="InterPro"/>
</dbReference>
<dbReference type="STRING" id="1064592.G0VDQ1"/>
<dbReference type="InterPro" id="IPR019756">
    <property type="entry name" value="Pept_S26A_signal_pept_1_Ser-AS"/>
</dbReference>
<reference evidence="11 12" key="1">
    <citation type="journal article" date="2011" name="Proc. Natl. Acad. Sci. U.S.A.">
        <title>Evolutionary erosion of yeast sex chromosomes by mating-type switching accidents.</title>
        <authorList>
            <person name="Gordon J.L."/>
            <person name="Armisen D."/>
            <person name="Proux-Wera E."/>
            <person name="Oheigeartaigh S.S."/>
            <person name="Byrne K.P."/>
            <person name="Wolfe K.H."/>
        </authorList>
    </citation>
    <scope>NUCLEOTIDE SEQUENCE [LARGE SCALE GENOMIC DNA]</scope>
    <source>
        <strain evidence="12">ATCC 76901 / BCRC 22586 / CBS 4309 / NBRC 1992 / NRRL Y-12630</strain>
    </source>
</reference>
<evidence type="ECO:0000313" key="12">
    <source>
        <dbReference type="Proteomes" id="UP000001640"/>
    </source>
</evidence>
<dbReference type="eggNOG" id="KOG0171">
    <property type="taxonomic scope" value="Eukaryota"/>
</dbReference>
<evidence type="ECO:0000256" key="5">
    <source>
        <dbReference type="ARBA" id="ARBA00023128"/>
    </source>
</evidence>
<evidence type="ECO:0000256" key="7">
    <source>
        <dbReference type="ARBA" id="ARBA00038445"/>
    </source>
</evidence>
<evidence type="ECO:0000256" key="4">
    <source>
        <dbReference type="ARBA" id="ARBA00022801"/>
    </source>
</evidence>
<comment type="similarity">
    <text evidence="7">Belongs to the peptidase S26 family. IMP1 subfamily.</text>
</comment>
<feature type="active site" evidence="8">
    <location>
        <position position="80"/>
    </location>
</feature>
<dbReference type="GO" id="GO:0006627">
    <property type="term" value="P:protein processing involved in protein targeting to mitochondrion"/>
    <property type="evidence" value="ECO:0007669"/>
    <property type="project" value="EnsemblFungi"/>
</dbReference>
<dbReference type="GO" id="GO:0042720">
    <property type="term" value="C:mitochondrial inner membrane peptidase complex"/>
    <property type="evidence" value="ECO:0007669"/>
    <property type="project" value="EnsemblFungi"/>
</dbReference>
<evidence type="ECO:0000256" key="8">
    <source>
        <dbReference type="PIRSR" id="PIRSR600223-1"/>
    </source>
</evidence>
<dbReference type="HOGENOM" id="CLU_028723_4_3_1"/>
<keyword evidence="6" id="KW-0472">Membrane</keyword>
<dbReference type="GO" id="GO:0004252">
    <property type="term" value="F:serine-type endopeptidase activity"/>
    <property type="evidence" value="ECO:0007669"/>
    <property type="project" value="InterPro"/>
</dbReference>
<evidence type="ECO:0000313" key="11">
    <source>
        <dbReference type="EMBL" id="CCC69690.1"/>
    </source>
</evidence>
<protein>
    <recommendedName>
        <fullName evidence="10">Peptidase S26 domain-containing protein</fullName>
    </recommendedName>
</protein>
<dbReference type="AlphaFoldDB" id="G0VDQ1"/>